<keyword evidence="6" id="KW-1185">Reference proteome</keyword>
<accession>F0XN03</accession>
<protein>
    <submittedName>
        <fullName evidence="5">Fas1 domain containing protein</fullName>
    </submittedName>
</protein>
<dbReference type="SUPFAM" id="SSF82153">
    <property type="entry name" value="FAS1 domain"/>
    <property type="match status" value="1"/>
</dbReference>
<reference evidence="5 6" key="1">
    <citation type="journal article" date="2011" name="Proc. Natl. Acad. Sci. U.S.A.">
        <title>Genome and transcriptome analyses of the mountain pine beetle-fungal symbiont Grosmannia clavigera, a lodgepole pine pathogen.</title>
        <authorList>
            <person name="DiGuistini S."/>
            <person name="Wang Y."/>
            <person name="Liao N.Y."/>
            <person name="Taylor G."/>
            <person name="Tanguay P."/>
            <person name="Feau N."/>
            <person name="Henrissat B."/>
            <person name="Chan S.K."/>
            <person name="Hesse-Orce U."/>
            <person name="Alamouti S.M."/>
            <person name="Tsui C.K.M."/>
            <person name="Docking R.T."/>
            <person name="Levasseur A."/>
            <person name="Haridas S."/>
            <person name="Robertson G."/>
            <person name="Birol I."/>
            <person name="Holt R.A."/>
            <person name="Marra M.A."/>
            <person name="Hamelin R.C."/>
            <person name="Hirst M."/>
            <person name="Jones S.J.M."/>
            <person name="Bohlmann J."/>
            <person name="Breuil C."/>
        </authorList>
    </citation>
    <scope>NUCLEOTIDE SEQUENCE [LARGE SCALE GENOMIC DNA]</scope>
    <source>
        <strain evidence="6">kw1407 / UAMH 11150</strain>
    </source>
</reference>
<dbReference type="InParanoid" id="F0XN03"/>
<dbReference type="GeneID" id="25974909"/>
<keyword evidence="1 3" id="KW-0732">Signal</keyword>
<dbReference type="OrthoDB" id="5551751at2759"/>
<proteinExistence type="predicted"/>
<dbReference type="eggNOG" id="ENOG502S3U5">
    <property type="taxonomic scope" value="Eukaryota"/>
</dbReference>
<feature type="signal peptide" evidence="3">
    <location>
        <begin position="1"/>
        <end position="23"/>
    </location>
</feature>
<dbReference type="HOGENOM" id="CLU_091398_2_0_1"/>
<dbReference type="PROSITE" id="PS50213">
    <property type="entry name" value="FAS1"/>
    <property type="match status" value="1"/>
</dbReference>
<dbReference type="STRING" id="655863.F0XN03"/>
<feature type="compositionally biased region" description="Basic and acidic residues" evidence="2">
    <location>
        <begin position="29"/>
        <end position="45"/>
    </location>
</feature>
<dbReference type="InterPro" id="IPR000782">
    <property type="entry name" value="FAS1_domain"/>
</dbReference>
<sequence length="233" mass="25557">MRLAHLPVFASLILAAVSQLVVLQQPPQGEDRPLPKEGSRPEKKQQQPIVMPVMPPGTGAGSGHEPGRHAAVGTVMLSDVLGRDRSINVFAGFTRDFSVITNRFDDVTQNTTILAPLNSAIEKLPRKPWEDPEDYRTHGAAVYEGGDGQERAKRNLQRFVEAHIVPVSPWPENYKTLAVAGGEEIWWEKGKDGVMVIQPGNIEVASVASTVANGQVITDMYKWIIKGVRNYSS</sequence>
<dbReference type="PANTHER" id="PTHR28156">
    <property type="entry name" value="FAS1 DOMAIN-CONTAINING PROTEIN YDR262W"/>
    <property type="match status" value="1"/>
</dbReference>
<dbReference type="EMBL" id="GL629795">
    <property type="protein sequence ID" value="EFX00891.1"/>
    <property type="molecule type" value="Genomic_DNA"/>
</dbReference>
<evidence type="ECO:0000256" key="2">
    <source>
        <dbReference type="SAM" id="MobiDB-lite"/>
    </source>
</evidence>
<dbReference type="Proteomes" id="UP000007796">
    <property type="component" value="Unassembled WGS sequence"/>
</dbReference>
<evidence type="ECO:0000313" key="6">
    <source>
        <dbReference type="Proteomes" id="UP000007796"/>
    </source>
</evidence>
<dbReference type="RefSeq" id="XP_014170373.1">
    <property type="nucleotide sequence ID" value="XM_014314898.1"/>
</dbReference>
<dbReference type="InterPro" id="IPR040200">
    <property type="entry name" value="Mug57-like"/>
</dbReference>
<dbReference type="PANTHER" id="PTHR28156:SF1">
    <property type="entry name" value="FAS1 DOMAIN-CONTAINING PROTEIN YDR262W"/>
    <property type="match status" value="1"/>
</dbReference>
<evidence type="ECO:0000256" key="1">
    <source>
        <dbReference type="ARBA" id="ARBA00022729"/>
    </source>
</evidence>
<gene>
    <name evidence="5" type="ORF">CMQ_1972</name>
</gene>
<name>F0XN03_GROCL</name>
<feature type="domain" description="FAS1" evidence="4">
    <location>
        <begin position="74"/>
        <end position="221"/>
    </location>
</feature>
<feature type="chain" id="PRO_5003264066" evidence="3">
    <location>
        <begin position="24"/>
        <end position="233"/>
    </location>
</feature>
<dbReference type="InterPro" id="IPR036378">
    <property type="entry name" value="FAS1_dom_sf"/>
</dbReference>
<feature type="region of interest" description="Disordered" evidence="2">
    <location>
        <begin position="26"/>
        <end position="68"/>
    </location>
</feature>
<dbReference type="AlphaFoldDB" id="F0XN03"/>
<evidence type="ECO:0000259" key="4">
    <source>
        <dbReference type="PROSITE" id="PS50213"/>
    </source>
</evidence>
<organism evidence="6">
    <name type="scientific">Grosmannia clavigera (strain kw1407 / UAMH 11150)</name>
    <name type="common">Blue stain fungus</name>
    <name type="synonym">Graphiocladiella clavigera</name>
    <dbReference type="NCBI Taxonomy" id="655863"/>
    <lineage>
        <taxon>Eukaryota</taxon>
        <taxon>Fungi</taxon>
        <taxon>Dikarya</taxon>
        <taxon>Ascomycota</taxon>
        <taxon>Pezizomycotina</taxon>
        <taxon>Sordariomycetes</taxon>
        <taxon>Sordariomycetidae</taxon>
        <taxon>Ophiostomatales</taxon>
        <taxon>Ophiostomataceae</taxon>
        <taxon>Leptographium</taxon>
    </lineage>
</organism>
<evidence type="ECO:0000313" key="5">
    <source>
        <dbReference type="EMBL" id="EFX00891.1"/>
    </source>
</evidence>
<evidence type="ECO:0000256" key="3">
    <source>
        <dbReference type="SAM" id="SignalP"/>
    </source>
</evidence>